<feature type="region of interest" description="Disordered" evidence="1">
    <location>
        <begin position="52"/>
        <end position="164"/>
    </location>
</feature>
<protein>
    <submittedName>
        <fullName evidence="2">Uncharacterized protein</fullName>
    </submittedName>
</protein>
<dbReference type="AlphaFoldDB" id="A0A8S3TLQ6"/>
<feature type="compositionally biased region" description="Low complexity" evidence="1">
    <location>
        <begin position="62"/>
        <end position="73"/>
    </location>
</feature>
<evidence type="ECO:0000313" key="2">
    <source>
        <dbReference type="EMBL" id="CAG2229874.1"/>
    </source>
</evidence>
<name>A0A8S3TLQ6_MYTED</name>
<gene>
    <name evidence="2" type="ORF">MEDL_42710</name>
</gene>
<feature type="compositionally biased region" description="Low complexity" evidence="1">
    <location>
        <begin position="82"/>
        <end position="157"/>
    </location>
</feature>
<organism evidence="2 3">
    <name type="scientific">Mytilus edulis</name>
    <name type="common">Blue mussel</name>
    <dbReference type="NCBI Taxonomy" id="6550"/>
    <lineage>
        <taxon>Eukaryota</taxon>
        <taxon>Metazoa</taxon>
        <taxon>Spiralia</taxon>
        <taxon>Lophotrochozoa</taxon>
        <taxon>Mollusca</taxon>
        <taxon>Bivalvia</taxon>
        <taxon>Autobranchia</taxon>
        <taxon>Pteriomorphia</taxon>
        <taxon>Mytilida</taxon>
        <taxon>Mytiloidea</taxon>
        <taxon>Mytilidae</taxon>
        <taxon>Mytilinae</taxon>
        <taxon>Mytilus</taxon>
    </lineage>
</organism>
<dbReference type="EMBL" id="CAJPWZ010002038">
    <property type="protein sequence ID" value="CAG2229874.1"/>
    <property type="molecule type" value="Genomic_DNA"/>
</dbReference>
<dbReference type="Proteomes" id="UP000683360">
    <property type="component" value="Unassembled WGS sequence"/>
</dbReference>
<evidence type="ECO:0000256" key="1">
    <source>
        <dbReference type="SAM" id="MobiDB-lite"/>
    </source>
</evidence>
<keyword evidence="3" id="KW-1185">Reference proteome</keyword>
<accession>A0A8S3TLQ6</accession>
<comment type="caution">
    <text evidence="2">The sequence shown here is derived from an EMBL/GenBank/DDBJ whole genome shotgun (WGS) entry which is preliminary data.</text>
</comment>
<reference evidence="2" key="1">
    <citation type="submission" date="2021-03" db="EMBL/GenBank/DDBJ databases">
        <authorList>
            <person name="Bekaert M."/>
        </authorList>
    </citation>
    <scope>NUCLEOTIDE SEQUENCE</scope>
</reference>
<proteinExistence type="predicted"/>
<evidence type="ECO:0000313" key="3">
    <source>
        <dbReference type="Proteomes" id="UP000683360"/>
    </source>
</evidence>
<sequence length="196" mass="22995">MEYKSRRGTLLFQNLLKFKPEIPIKLSRDDVKLLLEYTERYGKDVRQRSVRADTTNYNAGTLPLNLNDNKPLPSCSTKEFSQQEQPEQFSQQEQPEQISQQEQPEQISQQEQPEQISQQEQPEQISQQEQTEQISQQQPEQISQQKPEQISQQEPQQVTTNKETSKLQDSLFPLYIFDDHLTVMWEGSICIARIIN</sequence>